<organism evidence="2 3">
    <name type="scientific">Clonorchis sinensis</name>
    <name type="common">Chinese liver fluke</name>
    <dbReference type="NCBI Taxonomy" id="79923"/>
    <lineage>
        <taxon>Eukaryota</taxon>
        <taxon>Metazoa</taxon>
        <taxon>Spiralia</taxon>
        <taxon>Lophotrochozoa</taxon>
        <taxon>Platyhelminthes</taxon>
        <taxon>Trematoda</taxon>
        <taxon>Digenea</taxon>
        <taxon>Opisthorchiida</taxon>
        <taxon>Opisthorchiata</taxon>
        <taxon>Opisthorchiidae</taxon>
        <taxon>Clonorchis</taxon>
    </lineage>
</organism>
<feature type="region of interest" description="Disordered" evidence="1">
    <location>
        <begin position="132"/>
        <end position="168"/>
    </location>
</feature>
<feature type="compositionally biased region" description="Polar residues" evidence="1">
    <location>
        <begin position="139"/>
        <end position="167"/>
    </location>
</feature>
<keyword evidence="3" id="KW-1185">Reference proteome</keyword>
<protein>
    <submittedName>
        <fullName evidence="2">Uncharacterized protein</fullName>
    </submittedName>
</protein>
<proteinExistence type="predicted"/>
<dbReference type="AlphaFoldDB" id="G7YN04"/>
<sequence>MCTDLAVNVYRESELLSKGFYQVLNTVTRVMSIHVVVASKADFSYDCSQIQPGLSHRSMVVLLSRTEDNAGMFVHTNTDAVINISDAKKKNRANEESQIARSFIGQFSCPVCCDRLGLSNANNKFPRRTSVTPAAASYTRPSYESSNKTGRLSLASASSERNSTEASGFNAGEKLRRMSTLFSIDRSKTREAIMAVLEDPARTEYRKLKNTNEHLTAEWKQLRKFVEQLASDYENTRQLDPIRRYRQLQAMTKRTVMHLRLTEVGCLSGDPLKAEVPVQGSVLQSEAKEREIEKRIMRMCESKVYICFYGNVTG</sequence>
<name>G7YN04_CLOSI</name>
<evidence type="ECO:0000313" key="2">
    <source>
        <dbReference type="EMBL" id="GAA54335.1"/>
    </source>
</evidence>
<dbReference type="EMBL" id="DF143885">
    <property type="protein sequence ID" value="GAA54335.1"/>
    <property type="molecule type" value="Genomic_DNA"/>
</dbReference>
<evidence type="ECO:0000256" key="1">
    <source>
        <dbReference type="SAM" id="MobiDB-lite"/>
    </source>
</evidence>
<evidence type="ECO:0000313" key="3">
    <source>
        <dbReference type="Proteomes" id="UP000008909"/>
    </source>
</evidence>
<reference evidence="2" key="1">
    <citation type="journal article" date="2011" name="Genome Biol.">
        <title>The draft genome of the carcinogenic human liver fluke Clonorchis sinensis.</title>
        <authorList>
            <person name="Wang X."/>
            <person name="Chen W."/>
            <person name="Huang Y."/>
            <person name="Sun J."/>
            <person name="Men J."/>
            <person name="Liu H."/>
            <person name="Luo F."/>
            <person name="Guo L."/>
            <person name="Lv X."/>
            <person name="Deng C."/>
            <person name="Zhou C."/>
            <person name="Fan Y."/>
            <person name="Li X."/>
            <person name="Huang L."/>
            <person name="Hu Y."/>
            <person name="Liang C."/>
            <person name="Hu X."/>
            <person name="Xu J."/>
            <person name="Yu X."/>
        </authorList>
    </citation>
    <scope>NUCLEOTIDE SEQUENCE [LARGE SCALE GENOMIC DNA]</scope>
    <source>
        <strain evidence="2">Henan</strain>
    </source>
</reference>
<dbReference type="Proteomes" id="UP000008909">
    <property type="component" value="Unassembled WGS sequence"/>
</dbReference>
<accession>G7YN04</accession>
<gene>
    <name evidence="2" type="ORF">CLF_102305</name>
</gene>
<reference key="2">
    <citation type="submission" date="2011-10" db="EMBL/GenBank/DDBJ databases">
        <title>The genome and transcriptome sequence of Clonorchis sinensis provide insights into the carcinogenic liver fluke.</title>
        <authorList>
            <person name="Wang X."/>
            <person name="Huang Y."/>
            <person name="Chen W."/>
            <person name="Liu H."/>
            <person name="Guo L."/>
            <person name="Chen Y."/>
            <person name="Luo F."/>
            <person name="Zhou W."/>
            <person name="Sun J."/>
            <person name="Mao Q."/>
            <person name="Liang P."/>
            <person name="Zhou C."/>
            <person name="Tian Y."/>
            <person name="Men J."/>
            <person name="Lv X."/>
            <person name="Huang L."/>
            <person name="Zhou J."/>
            <person name="Hu Y."/>
            <person name="Li R."/>
            <person name="Zhang F."/>
            <person name="Lei H."/>
            <person name="Li X."/>
            <person name="Hu X."/>
            <person name="Liang C."/>
            <person name="Xu J."/>
            <person name="Wu Z."/>
            <person name="Yu X."/>
        </authorList>
    </citation>
    <scope>NUCLEOTIDE SEQUENCE</scope>
    <source>
        <strain>Henan</strain>
    </source>
</reference>